<feature type="transmembrane region" description="Helical" evidence="6">
    <location>
        <begin position="448"/>
        <end position="465"/>
    </location>
</feature>
<feature type="transmembrane region" description="Helical" evidence="6">
    <location>
        <begin position="375"/>
        <end position="396"/>
    </location>
</feature>
<dbReference type="InterPro" id="IPR037272">
    <property type="entry name" value="SNS_sf"/>
</dbReference>
<protein>
    <submittedName>
        <fullName evidence="7">Sodium:neurotransmitter symporter family protein</fullName>
    </submittedName>
</protein>
<feature type="transmembrane region" description="Helical" evidence="6">
    <location>
        <begin position="185"/>
        <end position="203"/>
    </location>
</feature>
<feature type="transmembrane region" description="Helical" evidence="6">
    <location>
        <begin position="117"/>
        <end position="138"/>
    </location>
</feature>
<evidence type="ECO:0000256" key="5">
    <source>
        <dbReference type="ARBA" id="ARBA00023136"/>
    </source>
</evidence>
<feature type="transmembrane region" description="Helical" evidence="6">
    <location>
        <begin position="477"/>
        <end position="501"/>
    </location>
</feature>
<feature type="transmembrane region" description="Helical" evidence="6">
    <location>
        <begin position="68"/>
        <end position="88"/>
    </location>
</feature>
<dbReference type="PROSITE" id="PS50267">
    <property type="entry name" value="NA_NEUROTRAN_SYMP_3"/>
    <property type="match status" value="1"/>
</dbReference>
<feature type="transmembrane region" description="Helical" evidence="6">
    <location>
        <begin position="35"/>
        <end position="56"/>
    </location>
</feature>
<dbReference type="SUPFAM" id="SSF161070">
    <property type="entry name" value="SNF-like"/>
    <property type="match status" value="1"/>
</dbReference>
<evidence type="ECO:0000256" key="3">
    <source>
        <dbReference type="ARBA" id="ARBA00022692"/>
    </source>
</evidence>
<gene>
    <name evidence="7" type="ORF">AMLFYP55_00399</name>
</gene>
<dbReference type="PRINTS" id="PR00176">
    <property type="entry name" value="NANEUSMPORT"/>
</dbReference>
<accession>A0A6N2TMM1</accession>
<evidence type="ECO:0000256" key="4">
    <source>
        <dbReference type="ARBA" id="ARBA00022989"/>
    </source>
</evidence>
<dbReference type="GO" id="GO:0016020">
    <property type="term" value="C:membrane"/>
    <property type="evidence" value="ECO:0007669"/>
    <property type="project" value="UniProtKB-SubCell"/>
</dbReference>
<sequence>MMPSLWQKGLFSLENEAFFVSIACMSSSKAQQDEWSGKIGVILAVAGSAVGLGNFLRFPGLAAQYGGGAFMVAYGLMLVLVGVPVAWAEWSIGRRGGQMGAHCAPGVFWYLTKGSRLWKFLGVLAVLGPSSVAFYYMVVEAWCCGYFWKMLTQPEVFATAEGTAQTFFSFTGMYGDGSALLSNNGLLWIVGGVILLNLGIIYRGISKGIEMFSRWFMPILLLISLVLLVRILCIGTPDPSYPDRSIEQGLGYMWNPSKLLVEEQDRDSGEWKTVSMVSASHRGAMDEAVRQVEMSGGTRRLTEVTLWDGLKNIELWIAAAGQVFLSLSVGTGLILTYASYVRKKEDIALSGLSAAASNEVCEVGIAGMMTVPAAVAFLGVAGAAGQGTFALGFMVLPQAFAKMGSSVIFGSLFFLLLTVAAVTSSISMMQVGLSFIEEFMGLKRKMAVVVQGFFTATGTLIVAWYSGNLLAMDTYDFFLGTLCFFVSAMVMMILFSWKLGVDRGLMDLEDGSVIRIPRIYRFIMKFVTPTLLLAIFLTWLAQNIWVKQAAPIEALGRGEHGAVIPMGFLAAYTLFLLFITMASGRHKVYHSPR</sequence>
<reference evidence="7" key="1">
    <citation type="submission" date="2019-11" db="EMBL/GenBank/DDBJ databases">
        <authorList>
            <person name="Feng L."/>
        </authorList>
    </citation>
    <scope>NUCLEOTIDE SEQUENCE</scope>
    <source>
        <strain evidence="7">AMuciniphilaLFYP55</strain>
    </source>
</reference>
<evidence type="ECO:0000256" key="2">
    <source>
        <dbReference type="ARBA" id="ARBA00022448"/>
    </source>
</evidence>
<evidence type="ECO:0000256" key="1">
    <source>
        <dbReference type="ARBA" id="ARBA00004141"/>
    </source>
</evidence>
<dbReference type="PANTHER" id="PTHR42948:SF1">
    <property type="entry name" value="TRANSPORTER"/>
    <property type="match status" value="1"/>
</dbReference>
<dbReference type="EMBL" id="CACRSS010000016">
    <property type="protein sequence ID" value="VYT04716.1"/>
    <property type="molecule type" value="Genomic_DNA"/>
</dbReference>
<feature type="transmembrane region" description="Helical" evidence="6">
    <location>
        <begin position="562"/>
        <end position="583"/>
    </location>
</feature>
<proteinExistence type="predicted"/>
<dbReference type="Pfam" id="PF00209">
    <property type="entry name" value="SNF"/>
    <property type="match status" value="2"/>
</dbReference>
<feature type="transmembrane region" description="Helical" evidence="6">
    <location>
        <begin position="315"/>
        <end position="338"/>
    </location>
</feature>
<evidence type="ECO:0000313" key="7">
    <source>
        <dbReference type="EMBL" id="VYT04716.1"/>
    </source>
</evidence>
<keyword evidence="2" id="KW-0813">Transport</keyword>
<feature type="transmembrane region" description="Helical" evidence="6">
    <location>
        <begin position="215"/>
        <end position="237"/>
    </location>
</feature>
<name>A0A6N2TMM1_9BACT</name>
<dbReference type="AlphaFoldDB" id="A0A6N2TMM1"/>
<dbReference type="PANTHER" id="PTHR42948">
    <property type="entry name" value="TRANSPORTER"/>
    <property type="match status" value="1"/>
</dbReference>
<dbReference type="InterPro" id="IPR000175">
    <property type="entry name" value="Na/ntran_symport"/>
</dbReference>
<keyword evidence="4 6" id="KW-1133">Transmembrane helix</keyword>
<evidence type="ECO:0000256" key="6">
    <source>
        <dbReference type="SAM" id="Phobius"/>
    </source>
</evidence>
<keyword evidence="5 6" id="KW-0472">Membrane</keyword>
<feature type="transmembrane region" description="Helical" evidence="6">
    <location>
        <begin position="522"/>
        <end position="542"/>
    </location>
</feature>
<comment type="subcellular location">
    <subcellularLocation>
        <location evidence="1">Membrane</location>
        <topology evidence="1">Multi-pass membrane protein</topology>
    </subcellularLocation>
</comment>
<feature type="transmembrane region" description="Helical" evidence="6">
    <location>
        <begin position="408"/>
        <end position="436"/>
    </location>
</feature>
<organism evidence="7">
    <name type="scientific">Akkermansia muciniphila</name>
    <dbReference type="NCBI Taxonomy" id="239935"/>
    <lineage>
        <taxon>Bacteria</taxon>
        <taxon>Pseudomonadati</taxon>
        <taxon>Verrucomicrobiota</taxon>
        <taxon>Verrucomicrobiia</taxon>
        <taxon>Verrucomicrobiales</taxon>
        <taxon>Akkermansiaceae</taxon>
        <taxon>Akkermansia</taxon>
    </lineage>
</organism>
<keyword evidence="3 6" id="KW-0812">Transmembrane</keyword>